<name>A0A7W9W476_ARMRO</name>
<comment type="caution">
    <text evidence="1">The sequence shown here is derived from an EMBL/GenBank/DDBJ whole genome shotgun (WGS) entry which is preliminary data.</text>
</comment>
<reference evidence="1 2" key="1">
    <citation type="submission" date="2020-08" db="EMBL/GenBank/DDBJ databases">
        <title>Genomic Encyclopedia of Type Strains, Phase IV (KMG-IV): sequencing the most valuable type-strain genomes for metagenomic binning, comparative biology and taxonomic classification.</title>
        <authorList>
            <person name="Goeker M."/>
        </authorList>
    </citation>
    <scope>NUCLEOTIDE SEQUENCE [LARGE SCALE GENOMIC DNA]</scope>
    <source>
        <strain evidence="1 2">DSM 23562</strain>
    </source>
</reference>
<organism evidence="1 2">
    <name type="scientific">Armatimonas rosea</name>
    <dbReference type="NCBI Taxonomy" id="685828"/>
    <lineage>
        <taxon>Bacteria</taxon>
        <taxon>Bacillati</taxon>
        <taxon>Armatimonadota</taxon>
        <taxon>Armatimonadia</taxon>
        <taxon>Armatimonadales</taxon>
        <taxon>Armatimonadaceae</taxon>
        <taxon>Armatimonas</taxon>
    </lineage>
</organism>
<dbReference type="InterPro" id="IPR023375">
    <property type="entry name" value="ADC_dom_sf"/>
</dbReference>
<protein>
    <recommendedName>
        <fullName evidence="3">DUF2071 domain-containing protein</fullName>
    </recommendedName>
</protein>
<dbReference type="AlphaFoldDB" id="A0A7W9W476"/>
<sequence>MSRVVMRQEWRELLFLHWEVSPDAVQARLPPGLTVDTFAGKTYLGLVPFTMRNVRPVWSPPVPWLSHFHETNVRVYVRDNAGRAGVYFFSLEAANPIAVELARGLFKLPYHWAKMRLQHDGSQIHYATERLTHPPRPAHCRLRYAPEPGTVLAPAAPQTLEHFLVERYLLFSIAGSTLYSGRVAHPPYQFQPAVYAELSQNLTHAAGFPLETPPLLAHYSPGVEVEVFGLERVPDSPR</sequence>
<dbReference type="RefSeq" id="WP_221289804.1">
    <property type="nucleotide sequence ID" value="NZ_JACHGW010000001.1"/>
</dbReference>
<dbReference type="PANTHER" id="PTHR39186">
    <property type="entry name" value="DUF2071 FAMILY PROTEIN"/>
    <property type="match status" value="1"/>
</dbReference>
<gene>
    <name evidence="1" type="ORF">HNQ39_000906</name>
</gene>
<dbReference type="Proteomes" id="UP000520814">
    <property type="component" value="Unassembled WGS sequence"/>
</dbReference>
<proteinExistence type="predicted"/>
<evidence type="ECO:0000313" key="2">
    <source>
        <dbReference type="Proteomes" id="UP000520814"/>
    </source>
</evidence>
<evidence type="ECO:0008006" key="3">
    <source>
        <dbReference type="Google" id="ProtNLM"/>
    </source>
</evidence>
<dbReference type="InterPro" id="IPR018644">
    <property type="entry name" value="DUF2071"/>
</dbReference>
<keyword evidence="2" id="KW-1185">Reference proteome</keyword>
<dbReference type="Gene3D" id="2.40.400.10">
    <property type="entry name" value="Acetoacetate decarboxylase-like"/>
    <property type="match status" value="1"/>
</dbReference>
<dbReference type="EMBL" id="JACHGW010000001">
    <property type="protein sequence ID" value="MBB6049144.1"/>
    <property type="molecule type" value="Genomic_DNA"/>
</dbReference>
<dbReference type="Pfam" id="PF09844">
    <property type="entry name" value="DUF2071"/>
    <property type="match status" value="1"/>
</dbReference>
<accession>A0A7W9W476</accession>
<dbReference type="PANTHER" id="PTHR39186:SF1">
    <property type="entry name" value="DUF2071 DOMAIN-CONTAINING PROTEIN"/>
    <property type="match status" value="1"/>
</dbReference>
<dbReference type="SUPFAM" id="SSF160104">
    <property type="entry name" value="Acetoacetate decarboxylase-like"/>
    <property type="match status" value="1"/>
</dbReference>
<evidence type="ECO:0000313" key="1">
    <source>
        <dbReference type="EMBL" id="MBB6049144.1"/>
    </source>
</evidence>